<feature type="region of interest" description="Disordered" evidence="1">
    <location>
        <begin position="22"/>
        <end position="63"/>
    </location>
</feature>
<name>A0A1C5AIF8_9ACTN</name>
<dbReference type="EMBL" id="LT607410">
    <property type="protein sequence ID" value="SCF44861.1"/>
    <property type="molecule type" value="Genomic_DNA"/>
</dbReference>
<keyword evidence="2" id="KW-0732">Signal</keyword>
<evidence type="ECO:0000256" key="2">
    <source>
        <dbReference type="SAM" id="SignalP"/>
    </source>
</evidence>
<feature type="signal peptide" evidence="2">
    <location>
        <begin position="1"/>
        <end position="18"/>
    </location>
</feature>
<feature type="chain" id="PRO_5038946865" evidence="2">
    <location>
        <begin position="19"/>
        <end position="167"/>
    </location>
</feature>
<evidence type="ECO:0000313" key="3">
    <source>
        <dbReference type="EMBL" id="SCF44861.1"/>
    </source>
</evidence>
<dbReference type="PROSITE" id="PS51257">
    <property type="entry name" value="PROKAR_LIPOPROTEIN"/>
    <property type="match status" value="1"/>
</dbReference>
<dbReference type="RefSeq" id="WP_088964195.1">
    <property type="nucleotide sequence ID" value="NZ_LT607410.1"/>
</dbReference>
<proteinExistence type="predicted"/>
<protein>
    <submittedName>
        <fullName evidence="3">Uncharacterized protein</fullName>
    </submittedName>
</protein>
<gene>
    <name evidence="3" type="ORF">GA0074696_6071</name>
</gene>
<dbReference type="Proteomes" id="UP000198228">
    <property type="component" value="Chromosome I"/>
</dbReference>
<feature type="compositionally biased region" description="Low complexity" evidence="1">
    <location>
        <begin position="28"/>
        <end position="63"/>
    </location>
</feature>
<reference evidence="3 4" key="1">
    <citation type="submission" date="2016-06" db="EMBL/GenBank/DDBJ databases">
        <authorList>
            <person name="Kjaerup R.B."/>
            <person name="Dalgaard T.S."/>
            <person name="Juul-Madsen H.R."/>
        </authorList>
    </citation>
    <scope>NUCLEOTIDE SEQUENCE [LARGE SCALE GENOMIC DNA]</scope>
    <source>
        <strain evidence="3 4">DSM 43821</strain>
    </source>
</reference>
<organism evidence="3 4">
    <name type="scientific">Micromonospora purpureochromogenes</name>
    <dbReference type="NCBI Taxonomy" id="47872"/>
    <lineage>
        <taxon>Bacteria</taxon>
        <taxon>Bacillati</taxon>
        <taxon>Actinomycetota</taxon>
        <taxon>Actinomycetes</taxon>
        <taxon>Micromonosporales</taxon>
        <taxon>Micromonosporaceae</taxon>
        <taxon>Micromonospora</taxon>
    </lineage>
</organism>
<accession>A0A1C5AIF8</accession>
<sequence>MFKSSAAALALVACAALATGCQQPGDDAAAPQDAPAAASATATASAATTPSPSASPTGPSAANTAAVCRRADELIIEASRRITDDSAAATRRELTPEQLNGQLKGTLAGLADDLRKQAGNAEDARIRDLVTDAAKQIDAGAAAASPATWMATGFVRIPERLTRDCHV</sequence>
<evidence type="ECO:0000313" key="4">
    <source>
        <dbReference type="Proteomes" id="UP000198228"/>
    </source>
</evidence>
<dbReference type="AlphaFoldDB" id="A0A1C5AIF8"/>
<evidence type="ECO:0000256" key="1">
    <source>
        <dbReference type="SAM" id="MobiDB-lite"/>
    </source>
</evidence>